<keyword evidence="11" id="KW-1185">Reference proteome</keyword>
<keyword evidence="3" id="KW-0479">Metal-binding</keyword>
<dbReference type="STRING" id="134849.SAMN05443668_102655"/>
<evidence type="ECO:0000256" key="2">
    <source>
        <dbReference type="ARBA" id="ARBA00001946"/>
    </source>
</evidence>
<evidence type="ECO:0000256" key="5">
    <source>
        <dbReference type="ARBA" id="ARBA00022842"/>
    </source>
</evidence>
<evidence type="ECO:0000259" key="9">
    <source>
        <dbReference type="PROSITE" id="PS51462"/>
    </source>
</evidence>
<dbReference type="GO" id="GO:0010945">
    <property type="term" value="F:coenzyme A diphosphatase activity"/>
    <property type="evidence" value="ECO:0007669"/>
    <property type="project" value="InterPro"/>
</dbReference>
<evidence type="ECO:0000256" key="3">
    <source>
        <dbReference type="ARBA" id="ARBA00022723"/>
    </source>
</evidence>
<organism evidence="10 11">
    <name type="scientific">Cryptosporangium aurantiacum</name>
    <dbReference type="NCBI Taxonomy" id="134849"/>
    <lineage>
        <taxon>Bacteria</taxon>
        <taxon>Bacillati</taxon>
        <taxon>Actinomycetota</taxon>
        <taxon>Actinomycetes</taxon>
        <taxon>Cryptosporangiales</taxon>
        <taxon>Cryptosporangiaceae</taxon>
        <taxon>Cryptosporangium</taxon>
    </lineage>
</organism>
<comment type="cofactor">
    <cofactor evidence="2">
        <name>Mg(2+)</name>
        <dbReference type="ChEBI" id="CHEBI:18420"/>
    </cofactor>
</comment>
<evidence type="ECO:0000256" key="6">
    <source>
        <dbReference type="ARBA" id="ARBA00023211"/>
    </source>
</evidence>
<gene>
    <name evidence="10" type="ORF">SAMN05443668_102655</name>
</gene>
<dbReference type="Pfam" id="PF00293">
    <property type="entry name" value="NUDIX"/>
    <property type="match status" value="1"/>
</dbReference>
<keyword evidence="8" id="KW-0812">Transmembrane</keyword>
<feature type="transmembrane region" description="Helical" evidence="8">
    <location>
        <begin position="195"/>
        <end position="214"/>
    </location>
</feature>
<dbReference type="Proteomes" id="UP000184440">
    <property type="component" value="Unassembled WGS sequence"/>
</dbReference>
<dbReference type="PANTHER" id="PTHR12992">
    <property type="entry name" value="NUDIX HYDROLASE"/>
    <property type="match status" value="1"/>
</dbReference>
<dbReference type="SUPFAM" id="SSF55811">
    <property type="entry name" value="Nudix"/>
    <property type="match status" value="1"/>
</dbReference>
<keyword evidence="5" id="KW-0460">Magnesium</keyword>
<evidence type="ECO:0000256" key="4">
    <source>
        <dbReference type="ARBA" id="ARBA00022801"/>
    </source>
</evidence>
<dbReference type="PANTHER" id="PTHR12992:SF11">
    <property type="entry name" value="MITOCHONDRIAL COENZYME A DIPHOSPHATASE NUDT8"/>
    <property type="match status" value="1"/>
</dbReference>
<dbReference type="Gene3D" id="3.90.79.10">
    <property type="entry name" value="Nucleoside Triphosphate Pyrophosphohydrolase"/>
    <property type="match status" value="1"/>
</dbReference>
<keyword evidence="4" id="KW-0378">Hydrolase</keyword>
<evidence type="ECO:0000256" key="7">
    <source>
        <dbReference type="SAM" id="MobiDB-lite"/>
    </source>
</evidence>
<keyword evidence="6" id="KW-0464">Manganese</keyword>
<protein>
    <submittedName>
        <fullName evidence="10">8-oxo-dGTP pyrophosphatase MutT, NUDIX family</fullName>
    </submittedName>
</protein>
<proteinExistence type="predicted"/>
<dbReference type="PROSITE" id="PS51462">
    <property type="entry name" value="NUDIX"/>
    <property type="match status" value="1"/>
</dbReference>
<dbReference type="CDD" id="cd03426">
    <property type="entry name" value="NUDIX_CoAse_Nudt7"/>
    <property type="match status" value="1"/>
</dbReference>
<accession>A0A1M7NIH5</accession>
<dbReference type="AlphaFoldDB" id="A0A1M7NIH5"/>
<sequence>MSGAFPDVGPDTPGHPEPGVDALPTFLHRLVEALPRVRSEQISRFVPAPDGSGRPSAVLILFGEGENGPDVLLLQRAATLRKHAGQPAFPGGATDPEDDGPIGTALREANEEVGLDPDSVRVIGELPPVLIPVSGFVVTGVLGWWENPHPVGPADPAEVATVARVPIAELVDPDNRFRVRHPSGVLGPGFGVSDMFVWGFTAGLISFVLDLGGWSRPWNRRNMRDLPAEDLALAMRTRPPDAVR</sequence>
<dbReference type="InterPro" id="IPR015797">
    <property type="entry name" value="NUDIX_hydrolase-like_dom_sf"/>
</dbReference>
<reference evidence="10 11" key="1">
    <citation type="submission" date="2016-11" db="EMBL/GenBank/DDBJ databases">
        <authorList>
            <person name="Jaros S."/>
            <person name="Januszkiewicz K."/>
            <person name="Wedrychowicz H."/>
        </authorList>
    </citation>
    <scope>NUCLEOTIDE SEQUENCE [LARGE SCALE GENOMIC DNA]</scope>
    <source>
        <strain evidence="10 11">DSM 46144</strain>
    </source>
</reference>
<keyword evidence="8" id="KW-1133">Transmembrane helix</keyword>
<dbReference type="InterPro" id="IPR045121">
    <property type="entry name" value="CoAse"/>
</dbReference>
<evidence type="ECO:0000256" key="8">
    <source>
        <dbReference type="SAM" id="Phobius"/>
    </source>
</evidence>
<comment type="cofactor">
    <cofactor evidence="1">
        <name>Mn(2+)</name>
        <dbReference type="ChEBI" id="CHEBI:29035"/>
    </cofactor>
</comment>
<keyword evidence="8" id="KW-0472">Membrane</keyword>
<dbReference type="EMBL" id="FRCS01000002">
    <property type="protein sequence ID" value="SHN03584.1"/>
    <property type="molecule type" value="Genomic_DNA"/>
</dbReference>
<dbReference type="GO" id="GO:0046872">
    <property type="term" value="F:metal ion binding"/>
    <property type="evidence" value="ECO:0007669"/>
    <property type="project" value="UniProtKB-KW"/>
</dbReference>
<evidence type="ECO:0000256" key="1">
    <source>
        <dbReference type="ARBA" id="ARBA00001936"/>
    </source>
</evidence>
<feature type="domain" description="Nudix hydrolase" evidence="9">
    <location>
        <begin position="52"/>
        <end position="192"/>
    </location>
</feature>
<feature type="region of interest" description="Disordered" evidence="7">
    <location>
        <begin position="1"/>
        <end position="22"/>
    </location>
</feature>
<evidence type="ECO:0000313" key="11">
    <source>
        <dbReference type="Proteomes" id="UP000184440"/>
    </source>
</evidence>
<name>A0A1M7NIH5_9ACTN</name>
<dbReference type="InterPro" id="IPR000086">
    <property type="entry name" value="NUDIX_hydrolase_dom"/>
</dbReference>
<evidence type="ECO:0000313" key="10">
    <source>
        <dbReference type="EMBL" id="SHN03584.1"/>
    </source>
</evidence>